<dbReference type="Proteomes" id="UP000631653">
    <property type="component" value="Unassembled WGS sequence"/>
</dbReference>
<accession>A0ABX0JYU4</accession>
<comment type="caution">
    <text evidence="1">The sequence shown here is derived from an EMBL/GenBank/DDBJ whole genome shotgun (WGS) entry which is preliminary data.</text>
</comment>
<sequence>MALYKYPSLITSTNDSVFDSIHTPGSPASHAGIYRCEGCGREMAIAQGHSLPPQNHHEHTQNQGLIRWRLIVLADHRPH</sequence>
<keyword evidence="2" id="KW-1185">Reference proteome</keyword>
<gene>
    <name evidence="1" type="ORF">GOB81_05315</name>
</gene>
<organism evidence="1 2">
    <name type="scientific">Acetobacter conturbans</name>
    <dbReference type="NCBI Taxonomy" id="1737472"/>
    <lineage>
        <taxon>Bacteria</taxon>
        <taxon>Pseudomonadati</taxon>
        <taxon>Pseudomonadota</taxon>
        <taxon>Alphaproteobacteria</taxon>
        <taxon>Acetobacterales</taxon>
        <taxon>Acetobacteraceae</taxon>
        <taxon>Acetobacter</taxon>
    </lineage>
</organism>
<proteinExistence type="predicted"/>
<reference evidence="1 2" key="1">
    <citation type="journal article" date="2020" name="Int. J. Syst. Evol. Microbiol.">
        <title>Novel acetic acid bacteria from cider fermentations: Acetobacter conturbans sp. nov. and Acetobacter fallax sp. nov.</title>
        <authorList>
            <person name="Sombolestani A.S."/>
            <person name="Cleenwerck I."/>
            <person name="Cnockaert M."/>
            <person name="Borremans W."/>
            <person name="Wieme A.D."/>
            <person name="De Vuyst L."/>
            <person name="Vandamme P."/>
        </authorList>
    </citation>
    <scope>NUCLEOTIDE SEQUENCE [LARGE SCALE GENOMIC DNA]</scope>
    <source>
        <strain evidence="1 2">LMG 1627</strain>
    </source>
</reference>
<protein>
    <submittedName>
        <fullName evidence="1">Protein L</fullName>
    </submittedName>
</protein>
<evidence type="ECO:0000313" key="2">
    <source>
        <dbReference type="Proteomes" id="UP000631653"/>
    </source>
</evidence>
<dbReference type="EMBL" id="WOSY01000004">
    <property type="protein sequence ID" value="NHN88047.1"/>
    <property type="molecule type" value="Genomic_DNA"/>
</dbReference>
<name>A0ABX0JYU4_9PROT</name>
<evidence type="ECO:0000313" key="1">
    <source>
        <dbReference type="EMBL" id="NHN88047.1"/>
    </source>
</evidence>